<dbReference type="PANTHER" id="PTHR47338:SF5">
    <property type="entry name" value="ZN(II)2CYS6 TRANSCRIPTION FACTOR (EUROFUNG)"/>
    <property type="match status" value="1"/>
</dbReference>
<comment type="caution">
    <text evidence="8">The sequence shown here is derived from an EMBL/GenBank/DDBJ whole genome shotgun (WGS) entry which is preliminary data.</text>
</comment>
<dbReference type="Proteomes" id="UP001365128">
    <property type="component" value="Unassembled WGS sequence"/>
</dbReference>
<dbReference type="SUPFAM" id="SSF57701">
    <property type="entry name" value="Zn2/Cys6 DNA-binding domain"/>
    <property type="match status" value="1"/>
</dbReference>
<dbReference type="InterPro" id="IPR036864">
    <property type="entry name" value="Zn2-C6_fun-type_DNA-bd_sf"/>
</dbReference>
<proteinExistence type="predicted"/>
<reference evidence="8 9" key="1">
    <citation type="submission" date="2024-04" db="EMBL/GenBank/DDBJ databases">
        <title>Phyllosticta paracitricarpa is synonymous to the EU quarantine fungus P. citricarpa based on phylogenomic analyses.</title>
        <authorList>
            <consortium name="Lawrence Berkeley National Laboratory"/>
            <person name="Van Ingen-Buijs V.A."/>
            <person name="Van Westerhoven A.C."/>
            <person name="Haridas S."/>
            <person name="Skiadas P."/>
            <person name="Martin F."/>
            <person name="Groenewald J.Z."/>
            <person name="Crous P.W."/>
            <person name="Seidl M.F."/>
        </authorList>
    </citation>
    <scope>NUCLEOTIDE SEQUENCE [LARGE SCALE GENOMIC DNA]</scope>
    <source>
        <strain evidence="8 9">CBS 122670</strain>
    </source>
</reference>
<keyword evidence="9" id="KW-1185">Reference proteome</keyword>
<keyword evidence="5" id="KW-0539">Nucleus</keyword>
<name>A0ABR1MJZ0_9PEZI</name>
<keyword evidence="2" id="KW-0479">Metal-binding</keyword>
<evidence type="ECO:0000259" key="7">
    <source>
        <dbReference type="PROSITE" id="PS50048"/>
    </source>
</evidence>
<dbReference type="Pfam" id="PF04082">
    <property type="entry name" value="Fungal_trans"/>
    <property type="match status" value="1"/>
</dbReference>
<organism evidence="8 9">
    <name type="scientific">Phyllosticta citricarpa</name>
    <dbReference type="NCBI Taxonomy" id="55181"/>
    <lineage>
        <taxon>Eukaryota</taxon>
        <taxon>Fungi</taxon>
        <taxon>Dikarya</taxon>
        <taxon>Ascomycota</taxon>
        <taxon>Pezizomycotina</taxon>
        <taxon>Dothideomycetes</taxon>
        <taxon>Dothideomycetes incertae sedis</taxon>
        <taxon>Botryosphaeriales</taxon>
        <taxon>Phyllostictaceae</taxon>
        <taxon>Phyllosticta</taxon>
    </lineage>
</organism>
<dbReference type="SMART" id="SM00066">
    <property type="entry name" value="GAL4"/>
    <property type="match status" value="1"/>
</dbReference>
<evidence type="ECO:0000313" key="8">
    <source>
        <dbReference type="EMBL" id="KAK7551525.1"/>
    </source>
</evidence>
<evidence type="ECO:0000256" key="6">
    <source>
        <dbReference type="SAM" id="MobiDB-lite"/>
    </source>
</evidence>
<dbReference type="EMBL" id="JBBPDW010000006">
    <property type="protein sequence ID" value="KAK7551525.1"/>
    <property type="molecule type" value="Genomic_DNA"/>
</dbReference>
<dbReference type="Gene3D" id="4.10.240.10">
    <property type="entry name" value="Zn(2)-C6 fungal-type DNA-binding domain"/>
    <property type="match status" value="1"/>
</dbReference>
<evidence type="ECO:0000256" key="5">
    <source>
        <dbReference type="ARBA" id="ARBA00023242"/>
    </source>
</evidence>
<dbReference type="PANTHER" id="PTHR47338">
    <property type="entry name" value="ZN(II)2CYS6 TRANSCRIPTION FACTOR (EUROFUNG)-RELATED"/>
    <property type="match status" value="1"/>
</dbReference>
<sequence length="868" mass="94928">MTTTTSTAKQSLRRSCRFCRARKIRCSGHGICDACRERDIDCVYDFEVPKPRAEPADPNNSTPSPLTSSSTPLSTTTVAADLEADFAASYPPPSAAGLSPSPRATREQLDYHDVLPVLVHDFVGLAAVKLGRLGCQHIINGGGSLCRRGIAEDTTETMFDQPPIDPPLARYEVGSGRRSSQMIDIWFSMHPLTVIVSKTLLLRGPKTKPIDEALLAVILGDAELAQEDENARECGRQLLAWAAHQLRSRPSSTIDLSTVQVLLILAWHELCRGSLRRAACYVRYAGRMMATVKDSAPDTHSRINGISVADIEAELLAYAWWTTFALSLWSFMQDDRPFLPLLHSFLPPSFLPTEGSASVSIKLDIASENLSTLPSQRRMVRQIWSLSHIASAVAHAYASWPQTAENLNSVAISANWQERSLHQFRRLLRFSQNQEAAEVCNTARRVFSDCIALFQEQSSNHVTSAVVLTSFYILLIHFVFPRNAKEDSSPEISDPVEIHQMLRDFVSFADALLSLMEKSNQINFAGSKAGYHSCLAGLHLQAVDACSRGFEFFSCCAQSGSFHVTKTITSHAEGLYRVATQVKRFAQDKVEAPAKSLRPVMKRLKASRAFFCGCSRRDRVEIEQQQPGQTGGEWVPTPVITPNGSDDSSSSEESSTTPIIRSRKRSPVQGLSRSPKRKMAEFLADSWDNMGYIASGCGSPLLQGLEDAPMMPNMSHFPLRKRRSTPVDGPEPVALNGNGDFCLSQTYCNAASQPVIATSAGMTTPSLTPNSNPASGSSFGFFDSAAGTKDFDVPSLYLGTSEADFTATLLASEPQTTPVSLCSASLSSASVTSPPNDYFGATATGPGNTAWDFQKRRWPRYDDLFFGD</sequence>
<dbReference type="InterPro" id="IPR050815">
    <property type="entry name" value="TF_fung"/>
</dbReference>
<dbReference type="PROSITE" id="PS00463">
    <property type="entry name" value="ZN2_CY6_FUNGAL_1"/>
    <property type="match status" value="1"/>
</dbReference>
<dbReference type="InterPro" id="IPR001138">
    <property type="entry name" value="Zn2Cys6_DnaBD"/>
</dbReference>
<feature type="region of interest" description="Disordered" evidence="6">
    <location>
        <begin position="52"/>
        <end position="73"/>
    </location>
</feature>
<feature type="compositionally biased region" description="Low complexity" evidence="6">
    <location>
        <begin position="58"/>
        <end position="73"/>
    </location>
</feature>
<feature type="compositionally biased region" description="Low complexity" evidence="6">
    <location>
        <begin position="645"/>
        <end position="655"/>
    </location>
</feature>
<evidence type="ECO:0000256" key="1">
    <source>
        <dbReference type="ARBA" id="ARBA00004123"/>
    </source>
</evidence>
<dbReference type="PROSITE" id="PS50048">
    <property type="entry name" value="ZN2_CY6_FUNGAL_2"/>
    <property type="match status" value="1"/>
</dbReference>
<dbReference type="InterPro" id="IPR007219">
    <property type="entry name" value="XnlR_reg_dom"/>
</dbReference>
<evidence type="ECO:0000256" key="2">
    <source>
        <dbReference type="ARBA" id="ARBA00022723"/>
    </source>
</evidence>
<protein>
    <recommendedName>
        <fullName evidence="7">Zn(2)-C6 fungal-type domain-containing protein</fullName>
    </recommendedName>
</protein>
<evidence type="ECO:0000313" key="9">
    <source>
        <dbReference type="Proteomes" id="UP001365128"/>
    </source>
</evidence>
<feature type="domain" description="Zn(2)-C6 fungal-type" evidence="7">
    <location>
        <begin position="15"/>
        <end position="44"/>
    </location>
</feature>
<dbReference type="CDD" id="cd12148">
    <property type="entry name" value="fungal_TF_MHR"/>
    <property type="match status" value="1"/>
</dbReference>
<keyword evidence="4" id="KW-0804">Transcription</keyword>
<evidence type="ECO:0000256" key="4">
    <source>
        <dbReference type="ARBA" id="ARBA00023163"/>
    </source>
</evidence>
<dbReference type="CDD" id="cd00067">
    <property type="entry name" value="GAL4"/>
    <property type="match status" value="1"/>
</dbReference>
<gene>
    <name evidence="8" type="ORF">IWX46DRAFT_638574</name>
</gene>
<evidence type="ECO:0000256" key="3">
    <source>
        <dbReference type="ARBA" id="ARBA00023015"/>
    </source>
</evidence>
<comment type="subcellular location">
    <subcellularLocation>
        <location evidence="1">Nucleus</location>
    </subcellularLocation>
</comment>
<feature type="region of interest" description="Disordered" evidence="6">
    <location>
        <begin position="622"/>
        <end position="677"/>
    </location>
</feature>
<accession>A0ABR1MJZ0</accession>
<keyword evidence="3" id="KW-0805">Transcription regulation</keyword>